<evidence type="ECO:0000256" key="1">
    <source>
        <dbReference type="SAM" id="Phobius"/>
    </source>
</evidence>
<keyword evidence="1" id="KW-1133">Transmembrane helix</keyword>
<sequence>MPSINEIILYIMIVFMVVGAVDKIFGNKFGYGEKFDEGFMAMGSLAIAMVGVVSLAPVLANVLRPIVEPVYVFLGADPAMFATTLLANDMGGYPLAMQLAKTEEAGLFAGLILGAMMGPTIVFTIPVALGIIKKEDHKYLAKGVLAGMITIPIGCFVGGLVAGFDLTMILKNLVPIIIVSALLAVGLWFIPEKMIKGFTVFGQGVVVVITIGTAAIIVETLTGGKLVLIPGMAPIQDGILIVGSIAITLAGAFPLVHFITKVFNKPLMQVGKLLGMGEVAAAGMVATLANNIPMFGLMKDMDERGKVLNVAFAVSAAFVFGDHLGFTAGVNKDMIFPMVAGKLVAGITAVILASFITPKSKIEEPTAEQPNVISE</sequence>
<feature type="transmembrane region" description="Helical" evidence="1">
    <location>
        <begin position="70"/>
        <end position="87"/>
    </location>
</feature>
<name>A0A1T5AVI0_9FIRM</name>
<organism evidence="2 3">
    <name type="scientific">Acetoanaerobium noterae</name>
    <dbReference type="NCBI Taxonomy" id="745369"/>
    <lineage>
        <taxon>Bacteria</taxon>
        <taxon>Bacillati</taxon>
        <taxon>Bacillota</taxon>
        <taxon>Clostridia</taxon>
        <taxon>Peptostreptococcales</taxon>
        <taxon>Filifactoraceae</taxon>
        <taxon>Acetoanaerobium</taxon>
    </lineage>
</organism>
<evidence type="ECO:0000313" key="3">
    <source>
        <dbReference type="Proteomes" id="UP000243406"/>
    </source>
</evidence>
<proteinExistence type="predicted"/>
<gene>
    <name evidence="2" type="ORF">SAMN02745120_1208</name>
</gene>
<dbReference type="AlphaFoldDB" id="A0A1T5AVI0"/>
<evidence type="ECO:0000313" key="2">
    <source>
        <dbReference type="EMBL" id="SKB38966.1"/>
    </source>
</evidence>
<protein>
    <submittedName>
        <fullName evidence="2">Ethanolamine transporter</fullName>
    </submittedName>
</protein>
<feature type="transmembrane region" description="Helical" evidence="1">
    <location>
        <begin position="169"/>
        <end position="190"/>
    </location>
</feature>
<dbReference type="GO" id="GO:0034228">
    <property type="term" value="F:ethanolamine transmembrane transporter activity"/>
    <property type="evidence" value="ECO:0007669"/>
    <property type="project" value="InterPro"/>
</dbReference>
<feature type="transmembrane region" description="Helical" evidence="1">
    <location>
        <begin position="307"/>
        <end position="328"/>
    </location>
</feature>
<dbReference type="Proteomes" id="UP000243406">
    <property type="component" value="Unassembled WGS sequence"/>
</dbReference>
<keyword evidence="3" id="KW-1185">Reference proteome</keyword>
<dbReference type="RefSeq" id="WP_079589113.1">
    <property type="nucleotide sequence ID" value="NZ_CP154629.1"/>
</dbReference>
<dbReference type="Pfam" id="PF04346">
    <property type="entry name" value="EutH"/>
    <property type="match status" value="1"/>
</dbReference>
<dbReference type="InterPro" id="IPR007441">
    <property type="entry name" value="EutH"/>
</dbReference>
<dbReference type="NCBIfam" id="NF011666">
    <property type="entry name" value="PRK15086.1-2"/>
    <property type="match status" value="1"/>
</dbReference>
<dbReference type="EMBL" id="FUYN01000002">
    <property type="protein sequence ID" value="SKB38966.1"/>
    <property type="molecule type" value="Genomic_DNA"/>
</dbReference>
<dbReference type="PANTHER" id="PTHR40089:SF1">
    <property type="entry name" value="ETHANOLAMINE PERMEASE EUTH-RELATED"/>
    <property type="match status" value="1"/>
</dbReference>
<accession>A0A1T5AVI0</accession>
<feature type="transmembrane region" description="Helical" evidence="1">
    <location>
        <begin position="107"/>
        <end position="132"/>
    </location>
</feature>
<keyword evidence="1" id="KW-0472">Membrane</keyword>
<feature type="transmembrane region" description="Helical" evidence="1">
    <location>
        <begin position="238"/>
        <end position="259"/>
    </location>
</feature>
<dbReference type="GO" id="GO:0005886">
    <property type="term" value="C:plasma membrane"/>
    <property type="evidence" value="ECO:0007669"/>
    <property type="project" value="TreeGrafter"/>
</dbReference>
<dbReference type="NCBIfam" id="NF011667">
    <property type="entry name" value="PRK15086.1-3"/>
    <property type="match status" value="1"/>
</dbReference>
<dbReference type="PIRSF" id="PIRSF019466">
    <property type="entry name" value="EutH"/>
    <property type="match status" value="1"/>
</dbReference>
<feature type="transmembrane region" description="Helical" evidence="1">
    <location>
        <begin position="197"/>
        <end position="218"/>
    </location>
</feature>
<feature type="transmembrane region" description="Helical" evidence="1">
    <location>
        <begin position="334"/>
        <end position="356"/>
    </location>
</feature>
<keyword evidence="1" id="KW-0812">Transmembrane</keyword>
<dbReference type="PANTHER" id="PTHR40089">
    <property type="entry name" value="ETHANOLAMINE UTILIZATION PROTEIN EUTH"/>
    <property type="match status" value="1"/>
</dbReference>
<feature type="transmembrane region" description="Helical" evidence="1">
    <location>
        <begin position="144"/>
        <end position="163"/>
    </location>
</feature>
<dbReference type="OrthoDB" id="9778282at2"/>
<reference evidence="3" key="1">
    <citation type="submission" date="2017-02" db="EMBL/GenBank/DDBJ databases">
        <authorList>
            <person name="Varghese N."/>
            <person name="Submissions S."/>
        </authorList>
    </citation>
    <scope>NUCLEOTIDE SEQUENCE [LARGE SCALE GENOMIC DNA]</scope>
    <source>
        <strain evidence="3">ATCC 35199</strain>
    </source>
</reference>
<feature type="transmembrane region" description="Helical" evidence="1">
    <location>
        <begin position="7"/>
        <end position="26"/>
    </location>
</feature>
<feature type="transmembrane region" description="Helical" evidence="1">
    <location>
        <begin position="38"/>
        <end position="63"/>
    </location>
</feature>